<dbReference type="AlphaFoldDB" id="A0A2U1MDQ5"/>
<dbReference type="InterPro" id="IPR010666">
    <property type="entry name" value="Znf_GRF"/>
</dbReference>
<feature type="domain" description="GRF-type" evidence="4">
    <location>
        <begin position="2"/>
        <end position="32"/>
    </location>
</feature>
<dbReference type="Proteomes" id="UP000245207">
    <property type="component" value="Unassembled WGS sequence"/>
</dbReference>
<dbReference type="OrthoDB" id="5418639at2759"/>
<reference evidence="5 6" key="1">
    <citation type="journal article" date="2018" name="Mol. Plant">
        <title>The genome of Artemisia annua provides insight into the evolution of Asteraceae family and artemisinin biosynthesis.</title>
        <authorList>
            <person name="Shen Q."/>
            <person name="Zhang L."/>
            <person name="Liao Z."/>
            <person name="Wang S."/>
            <person name="Yan T."/>
            <person name="Shi P."/>
            <person name="Liu M."/>
            <person name="Fu X."/>
            <person name="Pan Q."/>
            <person name="Wang Y."/>
            <person name="Lv Z."/>
            <person name="Lu X."/>
            <person name="Zhang F."/>
            <person name="Jiang W."/>
            <person name="Ma Y."/>
            <person name="Chen M."/>
            <person name="Hao X."/>
            <person name="Li L."/>
            <person name="Tang Y."/>
            <person name="Lv G."/>
            <person name="Zhou Y."/>
            <person name="Sun X."/>
            <person name="Brodelius P.E."/>
            <person name="Rose J.K.C."/>
            <person name="Tang K."/>
        </authorList>
    </citation>
    <scope>NUCLEOTIDE SEQUENCE [LARGE SCALE GENOMIC DNA]</scope>
    <source>
        <strain evidence="6">cv. Huhao1</strain>
        <tissue evidence="5">Leaf</tissue>
    </source>
</reference>
<proteinExistence type="predicted"/>
<dbReference type="GO" id="GO:0008270">
    <property type="term" value="F:zinc ion binding"/>
    <property type="evidence" value="ECO:0007669"/>
    <property type="project" value="UniProtKB-KW"/>
</dbReference>
<keyword evidence="2" id="KW-0863">Zinc-finger</keyword>
<gene>
    <name evidence="5" type="ORF">CTI12_AA389740</name>
</gene>
<evidence type="ECO:0000313" key="6">
    <source>
        <dbReference type="Proteomes" id="UP000245207"/>
    </source>
</evidence>
<dbReference type="EMBL" id="PKPP01005637">
    <property type="protein sequence ID" value="PWA59384.1"/>
    <property type="molecule type" value="Genomic_DNA"/>
</dbReference>
<accession>A0A2U1MDQ5</accession>
<keyword evidence="3" id="KW-0862">Zinc</keyword>
<evidence type="ECO:0000256" key="3">
    <source>
        <dbReference type="ARBA" id="ARBA00022833"/>
    </source>
</evidence>
<name>A0A2U1MDQ5_ARTAN</name>
<evidence type="ECO:0000256" key="1">
    <source>
        <dbReference type="ARBA" id="ARBA00022723"/>
    </source>
</evidence>
<evidence type="ECO:0000259" key="4">
    <source>
        <dbReference type="Pfam" id="PF06839"/>
    </source>
</evidence>
<evidence type="ECO:0000256" key="2">
    <source>
        <dbReference type="ARBA" id="ARBA00022771"/>
    </source>
</evidence>
<protein>
    <submittedName>
        <fullName evidence="5">Zinc finger, GRF-type</fullName>
    </submittedName>
</protein>
<organism evidence="5 6">
    <name type="scientific">Artemisia annua</name>
    <name type="common">Sweet wormwood</name>
    <dbReference type="NCBI Taxonomy" id="35608"/>
    <lineage>
        <taxon>Eukaryota</taxon>
        <taxon>Viridiplantae</taxon>
        <taxon>Streptophyta</taxon>
        <taxon>Embryophyta</taxon>
        <taxon>Tracheophyta</taxon>
        <taxon>Spermatophyta</taxon>
        <taxon>Magnoliopsida</taxon>
        <taxon>eudicotyledons</taxon>
        <taxon>Gunneridae</taxon>
        <taxon>Pentapetalae</taxon>
        <taxon>asterids</taxon>
        <taxon>campanulids</taxon>
        <taxon>Asterales</taxon>
        <taxon>Asteraceae</taxon>
        <taxon>Asteroideae</taxon>
        <taxon>Anthemideae</taxon>
        <taxon>Artemisiinae</taxon>
        <taxon>Artemisia</taxon>
    </lineage>
</organism>
<comment type="caution">
    <text evidence="5">The sequence shown here is derived from an EMBL/GenBank/DDBJ whole genome shotgun (WGS) entry which is preliminary data.</text>
</comment>
<keyword evidence="6" id="KW-1185">Reference proteome</keyword>
<dbReference type="Pfam" id="PF06839">
    <property type="entry name" value="Zn_ribbon_GRF"/>
    <property type="match status" value="1"/>
</dbReference>
<keyword evidence="1" id="KW-0479">Metal-binding</keyword>
<sequence>MVVCTCGKPDVVKTSWTNRNPGRRFFGCPTIDVDPRLCPRSEHITGGQHGKYEFAKSLSNFEPKDRATERVRDVSNDILEESTGKLFPPRILLARKQLGYYEMLVGWRMRRRKEGKKEELRVDKDLPTEDC</sequence>
<evidence type="ECO:0000313" key="5">
    <source>
        <dbReference type="EMBL" id="PWA59384.1"/>
    </source>
</evidence>